<dbReference type="AlphaFoldDB" id="A0A915LBQ2"/>
<accession>A0A915LBQ2</accession>
<evidence type="ECO:0000313" key="1">
    <source>
        <dbReference type="Proteomes" id="UP000887565"/>
    </source>
</evidence>
<dbReference type="Proteomes" id="UP000887565">
    <property type="component" value="Unplaced"/>
</dbReference>
<reference evidence="2" key="1">
    <citation type="submission" date="2022-11" db="UniProtKB">
        <authorList>
            <consortium name="WormBaseParasite"/>
        </authorList>
    </citation>
    <scope>IDENTIFICATION</scope>
</reference>
<organism evidence="1 2">
    <name type="scientific">Romanomermis culicivorax</name>
    <name type="common">Nematode worm</name>
    <dbReference type="NCBI Taxonomy" id="13658"/>
    <lineage>
        <taxon>Eukaryota</taxon>
        <taxon>Metazoa</taxon>
        <taxon>Ecdysozoa</taxon>
        <taxon>Nematoda</taxon>
        <taxon>Enoplea</taxon>
        <taxon>Dorylaimia</taxon>
        <taxon>Mermithida</taxon>
        <taxon>Mermithoidea</taxon>
        <taxon>Mermithidae</taxon>
        <taxon>Romanomermis</taxon>
    </lineage>
</organism>
<sequence length="202" mass="23508">MEKASIVTIFAVGKIFIPMKIFPMAVSNSIVQKSFANGTFRETVDGDDSPTPFYRCCPQQRKKCFYYSPLFRHQINRSRDKENWATLRTVLKKRFYLSNTRRERTTADEEVEDENMQMNVSGELATVWRRTDDDSSESTTPSLSRKKRKAAWWTTNSNVGAAPTKISRKCFEHVIHSVSWDKITVFNLISSWSKFHMTKNQN</sequence>
<proteinExistence type="predicted"/>
<dbReference type="WBParaSite" id="nRc.2.0.1.t48282-RA">
    <property type="protein sequence ID" value="nRc.2.0.1.t48282-RA"/>
    <property type="gene ID" value="nRc.2.0.1.g48282"/>
</dbReference>
<keyword evidence="1" id="KW-1185">Reference proteome</keyword>
<name>A0A915LBQ2_ROMCU</name>
<protein>
    <submittedName>
        <fullName evidence="2">Uncharacterized protein</fullName>
    </submittedName>
</protein>
<evidence type="ECO:0000313" key="2">
    <source>
        <dbReference type="WBParaSite" id="nRc.2.0.1.t48282-RA"/>
    </source>
</evidence>